<evidence type="ECO:0000256" key="1">
    <source>
        <dbReference type="ARBA" id="ARBA00011245"/>
    </source>
</evidence>
<name>A0ABS6M8E0_9GAMM</name>
<evidence type="ECO:0000313" key="7">
    <source>
        <dbReference type="EMBL" id="MBV0932556.1"/>
    </source>
</evidence>
<dbReference type="PROSITE" id="PS51257">
    <property type="entry name" value="PROKAR_LIPOPROTEIN"/>
    <property type="match status" value="1"/>
</dbReference>
<keyword evidence="5 7" id="KW-0449">Lipoprotein</keyword>
<dbReference type="Pfam" id="PF03550">
    <property type="entry name" value="LolB"/>
    <property type="match status" value="1"/>
</dbReference>
<evidence type="ECO:0000256" key="3">
    <source>
        <dbReference type="ARBA" id="ARBA00022927"/>
    </source>
</evidence>
<keyword evidence="2 5" id="KW-0813">Transport</keyword>
<dbReference type="HAMAP" id="MF_00233">
    <property type="entry name" value="LolB"/>
    <property type="match status" value="1"/>
</dbReference>
<dbReference type="NCBIfam" id="TIGR00548">
    <property type="entry name" value="lolB"/>
    <property type="match status" value="1"/>
</dbReference>
<reference evidence="7 8" key="1">
    <citation type="submission" date="2021-06" db="EMBL/GenBank/DDBJ databases">
        <title>Bacterium isolated from marine sediment.</title>
        <authorList>
            <person name="Zhu K.-L."/>
            <person name="Du Z.-J."/>
            <person name="Liang Q.-Y."/>
        </authorList>
    </citation>
    <scope>NUCLEOTIDE SEQUENCE [LARGE SCALE GENOMIC DNA]</scope>
    <source>
        <strain evidence="7 8">A346</strain>
    </source>
</reference>
<dbReference type="RefSeq" id="WP_217333974.1">
    <property type="nucleotide sequence ID" value="NZ_JAHQZT010000004.1"/>
</dbReference>
<keyword evidence="8" id="KW-1185">Reference proteome</keyword>
<comment type="subcellular location">
    <subcellularLocation>
        <location evidence="5">Cell outer membrane</location>
        <topology evidence="5">Lipid-anchor</topology>
    </subcellularLocation>
</comment>
<evidence type="ECO:0000256" key="6">
    <source>
        <dbReference type="SAM" id="SignalP"/>
    </source>
</evidence>
<accession>A0ABS6M8E0</accession>
<keyword evidence="5" id="KW-0472">Membrane</keyword>
<organism evidence="7 8">
    <name type="scientific">Marinobacterium weihaiense</name>
    <dbReference type="NCBI Taxonomy" id="2851016"/>
    <lineage>
        <taxon>Bacteria</taxon>
        <taxon>Pseudomonadati</taxon>
        <taxon>Pseudomonadota</taxon>
        <taxon>Gammaproteobacteria</taxon>
        <taxon>Oceanospirillales</taxon>
        <taxon>Oceanospirillaceae</taxon>
        <taxon>Marinobacterium</taxon>
    </lineage>
</organism>
<evidence type="ECO:0000256" key="4">
    <source>
        <dbReference type="ARBA" id="ARBA00023186"/>
    </source>
</evidence>
<comment type="function">
    <text evidence="5">Plays a critical role in the incorporation of lipoproteins in the outer membrane after they are released by the LolA protein.</text>
</comment>
<keyword evidence="5" id="KW-0998">Cell outer membrane</keyword>
<comment type="similarity">
    <text evidence="5">Belongs to the LolB family.</text>
</comment>
<evidence type="ECO:0000256" key="2">
    <source>
        <dbReference type="ARBA" id="ARBA00022448"/>
    </source>
</evidence>
<keyword evidence="5 6" id="KW-0732">Signal</keyword>
<protein>
    <recommendedName>
        <fullName evidence="5">Outer-membrane lipoprotein LolB</fullName>
    </recommendedName>
</protein>
<feature type="signal peptide" evidence="6">
    <location>
        <begin position="1"/>
        <end position="20"/>
    </location>
</feature>
<dbReference type="Proteomes" id="UP000755551">
    <property type="component" value="Unassembled WGS sequence"/>
</dbReference>
<evidence type="ECO:0000256" key="5">
    <source>
        <dbReference type="HAMAP-Rule" id="MF_00233"/>
    </source>
</evidence>
<keyword evidence="4 5" id="KW-0143">Chaperone</keyword>
<dbReference type="InterPro" id="IPR004565">
    <property type="entry name" value="OM_lipoprot_LolB"/>
</dbReference>
<keyword evidence="3 5" id="KW-0653">Protein transport</keyword>
<dbReference type="CDD" id="cd16326">
    <property type="entry name" value="LolB"/>
    <property type="match status" value="1"/>
</dbReference>
<comment type="caution">
    <text evidence="7">The sequence shown here is derived from an EMBL/GenBank/DDBJ whole genome shotgun (WGS) entry which is preliminary data.</text>
</comment>
<keyword evidence="5" id="KW-0564">Palmitate</keyword>
<proteinExistence type="inferred from homology"/>
<comment type="subunit">
    <text evidence="1 5">Monomer.</text>
</comment>
<dbReference type="EMBL" id="JAHQZT010000004">
    <property type="protein sequence ID" value="MBV0932556.1"/>
    <property type="molecule type" value="Genomic_DNA"/>
</dbReference>
<gene>
    <name evidence="5 7" type="primary">lolB</name>
    <name evidence="7" type="ORF">KTN04_04310</name>
</gene>
<evidence type="ECO:0000313" key="8">
    <source>
        <dbReference type="Proteomes" id="UP000755551"/>
    </source>
</evidence>
<feature type="chain" id="PRO_5047212829" description="Outer-membrane lipoprotein LolB" evidence="6">
    <location>
        <begin position="21"/>
        <end position="195"/>
    </location>
</feature>
<sequence length="195" mass="22191">MLRLLCMLALIIALSGCSQLRQQPEAPLVFDARQAQALQQWSAEGRIGIRWSQDSQSANLYWHQADAQYRIRLTGPLGQGGLRIDGTPNSVSLKRSGDNTVHHAATPEALMQELLGWHLPLTQARYWIRGLPAPDSRFEQLTEQPVRSFKQAGWHIEYPRLTRAAGRVLPAKLRLRRDDLRIIVIINEWATRTEL</sequence>